<protein>
    <recommendedName>
        <fullName evidence="1">ATP-dependent DNA helicase</fullName>
        <ecNumber evidence="1">5.6.2.3</ecNumber>
    </recommendedName>
</protein>
<comment type="similarity">
    <text evidence="1">Belongs to the helicase family.</text>
</comment>
<dbReference type="Pfam" id="PF05970">
    <property type="entry name" value="PIF1"/>
    <property type="match status" value="1"/>
</dbReference>
<gene>
    <name evidence="3" type="ORF">A0J61_02534</name>
</gene>
<dbReference type="SUPFAM" id="SSF52540">
    <property type="entry name" value="P-loop containing nucleoside triphosphate hydrolases"/>
    <property type="match status" value="1"/>
</dbReference>
<keyword evidence="4" id="KW-1185">Reference proteome</keyword>
<dbReference type="OrthoDB" id="1075553at2759"/>
<keyword evidence="1" id="KW-0227">DNA damage</keyword>
<evidence type="ECO:0000313" key="4">
    <source>
        <dbReference type="Proteomes" id="UP000093000"/>
    </source>
</evidence>
<comment type="catalytic activity">
    <reaction evidence="1">
        <text>ATP + H2O = ADP + phosphate + H(+)</text>
        <dbReference type="Rhea" id="RHEA:13065"/>
        <dbReference type="ChEBI" id="CHEBI:15377"/>
        <dbReference type="ChEBI" id="CHEBI:15378"/>
        <dbReference type="ChEBI" id="CHEBI:30616"/>
        <dbReference type="ChEBI" id="CHEBI:43474"/>
        <dbReference type="ChEBI" id="CHEBI:456216"/>
        <dbReference type="EC" id="5.6.2.3"/>
    </reaction>
</comment>
<sequence length="427" mass="48727">MKSVYLTNQNVVPYNPFLTKKYKAHINIELCGSADAIKCINKCVYKGPDRTTIHLRNENDEIERYLTSRYIGPTEAVWRLFEYVMHEEDPSVTSLSVHLENGQPIYFDPEASAEEIQLILDNMHSALMGFFKYNAANENGRRMYYCTPTAGERFFLRLFLTVVRGPTSFQDLRTVKGVVYATFREACQALHLIEDDQDLCSLLISALLFQELNQPAALWNEFCLSICDDLDVRMRQLGFADQLNSHETEHAFHKDLPKLDYGLYLLEQALIDAGKTLADFNMPQPLFDWRHLMEQIGEISSNAVFQTGVAYDRNIEEAKYQQKVSMMNTGQKVAFDEIIDNIFSNPKTAHFFLQGPAGTGKTLVYNTLCHYFRRQRRVVVRIASSGIASLLLPGGRTSHSRFKIPLNIFPDSVCLIKKDSDLASIVV</sequence>
<dbReference type="PANTHER" id="PTHR10492">
    <property type="match status" value="1"/>
</dbReference>
<dbReference type="Proteomes" id="UP000093000">
    <property type="component" value="Unassembled WGS sequence"/>
</dbReference>
<dbReference type="InterPro" id="IPR010285">
    <property type="entry name" value="DNA_helicase_pif1-like_DEAD"/>
</dbReference>
<proteinExistence type="inferred from homology"/>
<dbReference type="EMBL" id="LUGH01000097">
    <property type="protein sequence ID" value="OBZ89403.1"/>
    <property type="molecule type" value="Genomic_DNA"/>
</dbReference>
<reference evidence="3 4" key="1">
    <citation type="submission" date="2016-03" db="EMBL/GenBank/DDBJ databases">
        <title>Choanephora cucurbitarum.</title>
        <authorList>
            <person name="Min B."/>
            <person name="Park H."/>
            <person name="Park J.-H."/>
            <person name="Shin H.-D."/>
            <person name="Choi I.-G."/>
        </authorList>
    </citation>
    <scope>NUCLEOTIDE SEQUENCE [LARGE SCALE GENOMIC DNA]</scope>
    <source>
        <strain evidence="3 4">KUS-F28377</strain>
    </source>
</reference>
<dbReference type="AlphaFoldDB" id="A0A1C7NJT0"/>
<dbReference type="GO" id="GO:0005524">
    <property type="term" value="F:ATP binding"/>
    <property type="evidence" value="ECO:0007669"/>
    <property type="project" value="UniProtKB-KW"/>
</dbReference>
<organism evidence="3 4">
    <name type="scientific">Choanephora cucurbitarum</name>
    <dbReference type="NCBI Taxonomy" id="101091"/>
    <lineage>
        <taxon>Eukaryota</taxon>
        <taxon>Fungi</taxon>
        <taxon>Fungi incertae sedis</taxon>
        <taxon>Mucoromycota</taxon>
        <taxon>Mucoromycotina</taxon>
        <taxon>Mucoromycetes</taxon>
        <taxon>Mucorales</taxon>
        <taxon>Mucorineae</taxon>
        <taxon>Choanephoraceae</taxon>
        <taxon>Choanephoroideae</taxon>
        <taxon>Choanephora</taxon>
    </lineage>
</organism>
<keyword evidence="1" id="KW-0234">DNA repair</keyword>
<name>A0A1C7NJT0_9FUNG</name>
<comment type="cofactor">
    <cofactor evidence="1">
        <name>Mg(2+)</name>
        <dbReference type="ChEBI" id="CHEBI:18420"/>
    </cofactor>
</comment>
<dbReference type="Gene3D" id="3.40.50.300">
    <property type="entry name" value="P-loop containing nucleotide triphosphate hydrolases"/>
    <property type="match status" value="1"/>
</dbReference>
<dbReference type="EC" id="5.6.2.3" evidence="1"/>
<evidence type="ECO:0000259" key="2">
    <source>
        <dbReference type="Pfam" id="PF05970"/>
    </source>
</evidence>
<dbReference type="InParanoid" id="A0A1C7NJT0"/>
<dbReference type="GO" id="GO:0043139">
    <property type="term" value="F:5'-3' DNA helicase activity"/>
    <property type="evidence" value="ECO:0007669"/>
    <property type="project" value="UniProtKB-EC"/>
</dbReference>
<accession>A0A1C7NJT0</accession>
<keyword evidence="1" id="KW-0067">ATP-binding</keyword>
<dbReference type="GO" id="GO:0016887">
    <property type="term" value="F:ATP hydrolysis activity"/>
    <property type="evidence" value="ECO:0007669"/>
    <property type="project" value="RHEA"/>
</dbReference>
<dbReference type="GO" id="GO:0006310">
    <property type="term" value="P:DNA recombination"/>
    <property type="evidence" value="ECO:0007669"/>
    <property type="project" value="UniProtKB-KW"/>
</dbReference>
<dbReference type="STRING" id="101091.A0A1C7NJT0"/>
<keyword evidence="1" id="KW-0233">DNA recombination</keyword>
<dbReference type="InterPro" id="IPR027417">
    <property type="entry name" value="P-loop_NTPase"/>
</dbReference>
<comment type="caution">
    <text evidence="3">The sequence shown here is derived from an EMBL/GenBank/DDBJ whole genome shotgun (WGS) entry which is preliminary data.</text>
</comment>
<keyword evidence="1" id="KW-0547">Nucleotide-binding</keyword>
<evidence type="ECO:0000256" key="1">
    <source>
        <dbReference type="RuleBase" id="RU363044"/>
    </source>
</evidence>
<keyword evidence="1" id="KW-0378">Hydrolase</keyword>
<dbReference type="GO" id="GO:0006281">
    <property type="term" value="P:DNA repair"/>
    <property type="evidence" value="ECO:0007669"/>
    <property type="project" value="UniProtKB-KW"/>
</dbReference>
<evidence type="ECO:0000313" key="3">
    <source>
        <dbReference type="EMBL" id="OBZ89403.1"/>
    </source>
</evidence>
<feature type="domain" description="DNA helicase Pif1-like DEAD-box helicase" evidence="2">
    <location>
        <begin position="326"/>
        <end position="425"/>
    </location>
</feature>
<keyword evidence="1" id="KW-0347">Helicase</keyword>
<dbReference type="GO" id="GO:0000723">
    <property type="term" value="P:telomere maintenance"/>
    <property type="evidence" value="ECO:0007669"/>
    <property type="project" value="InterPro"/>
</dbReference>